<evidence type="ECO:0000256" key="1">
    <source>
        <dbReference type="PROSITE-ProRule" id="PRU00042"/>
    </source>
</evidence>
<protein>
    <recommendedName>
        <fullName evidence="2">C2H2-type domain-containing protein</fullName>
    </recommendedName>
</protein>
<dbReference type="SUPFAM" id="SSF57667">
    <property type="entry name" value="beta-beta-alpha zinc fingers"/>
    <property type="match status" value="1"/>
</dbReference>
<dbReference type="Gene3D" id="3.30.160.60">
    <property type="entry name" value="Classic Zinc Finger"/>
    <property type="match status" value="1"/>
</dbReference>
<gene>
    <name evidence="3" type="ORF">K432DRAFT_1580</name>
</gene>
<keyword evidence="1" id="KW-0479">Metal-binding</keyword>
<reference evidence="3 4" key="1">
    <citation type="journal article" date="2016" name="Nat. Commun.">
        <title>Ectomycorrhizal ecology is imprinted in the genome of the dominant symbiotic fungus Cenococcum geophilum.</title>
        <authorList>
            <consortium name="DOE Joint Genome Institute"/>
            <person name="Peter M."/>
            <person name="Kohler A."/>
            <person name="Ohm R.A."/>
            <person name="Kuo A."/>
            <person name="Krutzmann J."/>
            <person name="Morin E."/>
            <person name="Arend M."/>
            <person name="Barry K.W."/>
            <person name="Binder M."/>
            <person name="Choi C."/>
            <person name="Clum A."/>
            <person name="Copeland A."/>
            <person name="Grisel N."/>
            <person name="Haridas S."/>
            <person name="Kipfer T."/>
            <person name="LaButti K."/>
            <person name="Lindquist E."/>
            <person name="Lipzen A."/>
            <person name="Maire R."/>
            <person name="Meier B."/>
            <person name="Mihaltcheva S."/>
            <person name="Molinier V."/>
            <person name="Murat C."/>
            <person name="Poggeler S."/>
            <person name="Quandt C.A."/>
            <person name="Sperisen C."/>
            <person name="Tritt A."/>
            <person name="Tisserant E."/>
            <person name="Crous P.W."/>
            <person name="Henrissat B."/>
            <person name="Nehls U."/>
            <person name="Egli S."/>
            <person name="Spatafora J.W."/>
            <person name="Grigoriev I.V."/>
            <person name="Martin F.M."/>
        </authorList>
    </citation>
    <scope>NUCLEOTIDE SEQUENCE [LARGE SCALE GENOMIC DNA]</scope>
    <source>
        <strain evidence="3 4">CBS 459.81</strain>
    </source>
</reference>
<dbReference type="AlphaFoldDB" id="A0A8E2JL52"/>
<accession>A0A8E2JL52</accession>
<dbReference type="SMART" id="SM00355">
    <property type="entry name" value="ZnF_C2H2"/>
    <property type="match status" value="2"/>
</dbReference>
<evidence type="ECO:0000313" key="3">
    <source>
        <dbReference type="EMBL" id="OCK86448.1"/>
    </source>
</evidence>
<name>A0A8E2JL52_9PEZI</name>
<dbReference type="PROSITE" id="PS50157">
    <property type="entry name" value="ZINC_FINGER_C2H2_2"/>
    <property type="match status" value="1"/>
</dbReference>
<keyword evidence="1" id="KW-0863">Zinc-finger</keyword>
<keyword evidence="4" id="KW-1185">Reference proteome</keyword>
<dbReference type="PROSITE" id="PS00028">
    <property type="entry name" value="ZINC_FINGER_C2H2_1"/>
    <property type="match status" value="1"/>
</dbReference>
<dbReference type="Proteomes" id="UP000250266">
    <property type="component" value="Unassembled WGS sequence"/>
</dbReference>
<sequence length="275" mass="30954">MLFPDDSQFDGVFCQDSEEGGSTSTWNSCSTVGLHEALEDAPLRNSLERLGSVQSFERSLLDEPFAVSQTDHSLNSTNILPLATKDGPNDNYLTRTDHICLEAGFNPGRDFDSYNAGNRLSGKDNGSSNLVRTSTRHTIPHSEYIFSWPAIHQDNNNTLVNPPPTPTNLNERHQTRTPTAPTHHLNPSAPHLITLRPSRRTQRYYCPDPACGHRSFGRRSDRDRHVRKHSVTKRTFVCLELGCGKRFYRKDKLLDHSRQGHRSNAGVCTCNFGRL</sequence>
<organism evidence="3 4">
    <name type="scientific">Lepidopterella palustris CBS 459.81</name>
    <dbReference type="NCBI Taxonomy" id="1314670"/>
    <lineage>
        <taxon>Eukaryota</taxon>
        <taxon>Fungi</taxon>
        <taxon>Dikarya</taxon>
        <taxon>Ascomycota</taxon>
        <taxon>Pezizomycotina</taxon>
        <taxon>Dothideomycetes</taxon>
        <taxon>Pleosporomycetidae</taxon>
        <taxon>Mytilinidiales</taxon>
        <taxon>Argynnaceae</taxon>
        <taxon>Lepidopterella</taxon>
    </lineage>
</organism>
<dbReference type="InterPro" id="IPR013087">
    <property type="entry name" value="Znf_C2H2_type"/>
</dbReference>
<dbReference type="GO" id="GO:0008270">
    <property type="term" value="F:zinc ion binding"/>
    <property type="evidence" value="ECO:0007669"/>
    <property type="project" value="UniProtKB-KW"/>
</dbReference>
<evidence type="ECO:0000313" key="4">
    <source>
        <dbReference type="Proteomes" id="UP000250266"/>
    </source>
</evidence>
<feature type="domain" description="C2H2-type" evidence="2">
    <location>
        <begin position="236"/>
        <end position="266"/>
    </location>
</feature>
<dbReference type="InterPro" id="IPR036236">
    <property type="entry name" value="Znf_C2H2_sf"/>
</dbReference>
<proteinExistence type="predicted"/>
<dbReference type="EMBL" id="KV744805">
    <property type="protein sequence ID" value="OCK86448.1"/>
    <property type="molecule type" value="Genomic_DNA"/>
</dbReference>
<keyword evidence="1" id="KW-0862">Zinc</keyword>
<dbReference type="OrthoDB" id="654211at2759"/>
<evidence type="ECO:0000259" key="2">
    <source>
        <dbReference type="PROSITE" id="PS50157"/>
    </source>
</evidence>